<comment type="similarity">
    <text evidence="3">Belongs to the FAD-dependent oxidoreductase family.</text>
</comment>
<evidence type="ECO:0000256" key="12">
    <source>
        <dbReference type="SAM" id="MobiDB-lite"/>
    </source>
</evidence>
<dbReference type="Proteomes" id="UP001153709">
    <property type="component" value="Chromosome 1"/>
</dbReference>
<evidence type="ECO:0000256" key="3">
    <source>
        <dbReference type="ARBA" id="ARBA00006442"/>
    </source>
</evidence>
<dbReference type="InterPro" id="IPR023753">
    <property type="entry name" value="FAD/NAD-binding_dom"/>
</dbReference>
<dbReference type="PRINTS" id="PR00368">
    <property type="entry name" value="FADPNR"/>
</dbReference>
<dbReference type="InterPro" id="IPR016156">
    <property type="entry name" value="FAD/NAD-linked_Rdtase_dimer_sf"/>
</dbReference>
<dbReference type="Pfam" id="PF07992">
    <property type="entry name" value="Pyr_redox_2"/>
    <property type="match status" value="1"/>
</dbReference>
<keyword evidence="7" id="KW-0809">Transit peptide</keyword>
<keyword evidence="13" id="KW-0472">Membrane</keyword>
<feature type="compositionally biased region" description="Basic and acidic residues" evidence="12">
    <location>
        <begin position="48"/>
        <end position="69"/>
    </location>
</feature>
<dbReference type="SUPFAM" id="SSF51905">
    <property type="entry name" value="FAD/NAD(P)-binding domain"/>
    <property type="match status" value="1"/>
</dbReference>
<dbReference type="GO" id="GO:0046983">
    <property type="term" value="F:protein dimerization activity"/>
    <property type="evidence" value="ECO:0007669"/>
    <property type="project" value="InterPro"/>
</dbReference>
<dbReference type="EMBL" id="OU898276">
    <property type="protein sequence ID" value="CAG9826739.1"/>
    <property type="molecule type" value="Genomic_DNA"/>
</dbReference>
<evidence type="ECO:0000256" key="2">
    <source>
        <dbReference type="ARBA" id="ARBA00004173"/>
    </source>
</evidence>
<evidence type="ECO:0000256" key="8">
    <source>
        <dbReference type="ARBA" id="ARBA00023002"/>
    </source>
</evidence>
<keyword evidence="8" id="KW-0560">Oxidoreductase</keyword>
<dbReference type="GO" id="GO:0006915">
    <property type="term" value="P:apoptotic process"/>
    <property type="evidence" value="ECO:0007669"/>
    <property type="project" value="UniProtKB-KW"/>
</dbReference>
<evidence type="ECO:0000313" key="17">
    <source>
        <dbReference type="Proteomes" id="UP001153709"/>
    </source>
</evidence>
<reference evidence="16" key="1">
    <citation type="submission" date="2022-01" db="EMBL/GenBank/DDBJ databases">
        <authorList>
            <person name="King R."/>
        </authorList>
    </citation>
    <scope>NUCLEOTIDE SEQUENCE</scope>
</reference>
<protein>
    <recommendedName>
        <fullName evidence="18">Apoptosis-inducing factor 1, mitochondrial</fullName>
    </recommendedName>
</protein>
<feature type="compositionally biased region" description="Basic and acidic residues" evidence="12">
    <location>
        <begin position="77"/>
        <end position="88"/>
    </location>
</feature>
<evidence type="ECO:0000256" key="10">
    <source>
        <dbReference type="ARBA" id="ARBA00023128"/>
    </source>
</evidence>
<dbReference type="PRINTS" id="PR00411">
    <property type="entry name" value="PNDRDTASEI"/>
</dbReference>
<keyword evidence="10" id="KW-0496">Mitochondrion</keyword>
<dbReference type="InterPro" id="IPR029324">
    <property type="entry name" value="AIF_C"/>
</dbReference>
<sequence length="740" mass="83076">MLRIRQISKVLAVAPLKFTSISHLAHSPFKGILTRASLCSSIRSYSSKNDDSKDDPKKKVCEKPEESIKSHPSPAKPPEKDAKPSGLRLKECRAVDINPCKPTPTSRIPSIKDCKHPNLMSEIPEPKCDWKEKDKAARARNKRLLIFGLLLTALTIGVIFWLNPMHLEEIVHEKVEKKEKKKRKLIKSPLHSKDIPKDVPYLLIGGGTASFTAFRAIKSADPTAKVLIISSEYFFPYMRPPLSKEIWFNDNKESVEKLNFKQWNGSERSLMYEPEDFYIDCKELMSNPNGGVAVARGWSINKLDIVERIAYLEDGSEIRYNKCLVATGAKPKIPPVFKAAQEDEKLKDLIMTYRDILDFEECSELFEHSQAVAIIGGGFLGSELACAMARKASKDTKDPRKIYQLFKEGGNMGKILPEYLSLWTTEKVKGEGVRVRHHTEVIGVKSDGKKGLILTLNDNSTLHVDCAIVAMGVEPNTDLAEESDLEVDPELGGFLVNTELQARSDVYIAGDCACFYDTKLGRRRFEHHDHAVVTGRLAGENMTGGRKPYLHQSMFWSDLGPDVGYEAIGIVDSALPTVAVFAKATDKDNPRAVVTATDEGIRSKTEEVPEECNKYLSEEQKKELEEKRRSHNSPNVAEGEDFGKGIIFYLRDDIVVGIVLWNVFNRMNIARQVLMDQKKYEDLNEVAKLFNIHEESVSSESSEDSEKSENSENSKNSNNSKKSENSNNSENSKNSKKSEN</sequence>
<keyword evidence="13" id="KW-0812">Transmembrane</keyword>
<dbReference type="GO" id="GO:0033108">
    <property type="term" value="P:mitochondrial respiratory chain complex assembly"/>
    <property type="evidence" value="ECO:0007669"/>
    <property type="project" value="TreeGrafter"/>
</dbReference>
<name>A0A9N9SR89_DIABA</name>
<dbReference type="GO" id="GO:0016174">
    <property type="term" value="F:NAD(P)H oxidase H2O2-forming activity"/>
    <property type="evidence" value="ECO:0007669"/>
    <property type="project" value="TreeGrafter"/>
</dbReference>
<dbReference type="PANTHER" id="PTHR43557">
    <property type="entry name" value="APOPTOSIS-INDUCING FACTOR 1"/>
    <property type="match status" value="1"/>
</dbReference>
<evidence type="ECO:0000259" key="15">
    <source>
        <dbReference type="Pfam" id="PF14721"/>
    </source>
</evidence>
<evidence type="ECO:0000313" key="16">
    <source>
        <dbReference type="EMBL" id="CAG9826739.1"/>
    </source>
</evidence>
<dbReference type="AlphaFoldDB" id="A0A9N9SR89"/>
<dbReference type="InterPro" id="IPR036188">
    <property type="entry name" value="FAD/NAD-bd_sf"/>
</dbReference>
<keyword evidence="4" id="KW-0285">Flavoprotein</keyword>
<accession>A0A9N9SR89</accession>
<dbReference type="OrthoDB" id="6029at2759"/>
<evidence type="ECO:0000256" key="4">
    <source>
        <dbReference type="ARBA" id="ARBA00022630"/>
    </source>
</evidence>
<dbReference type="Pfam" id="PF14721">
    <property type="entry name" value="AIF_C"/>
    <property type="match status" value="1"/>
</dbReference>
<keyword evidence="13" id="KW-1133">Transmembrane helix</keyword>
<evidence type="ECO:0008006" key="18">
    <source>
        <dbReference type="Google" id="ProtNLM"/>
    </source>
</evidence>
<comment type="cofactor">
    <cofactor evidence="1">
        <name>FAD</name>
        <dbReference type="ChEBI" id="CHEBI:57692"/>
    </cofactor>
</comment>
<feature type="region of interest" description="Disordered" evidence="12">
    <location>
        <begin position="44"/>
        <end position="88"/>
    </location>
</feature>
<evidence type="ECO:0000256" key="5">
    <source>
        <dbReference type="ARBA" id="ARBA00022703"/>
    </source>
</evidence>
<gene>
    <name evidence="16" type="ORF">DIABBA_LOCUS826</name>
</gene>
<dbReference type="PANTHER" id="PTHR43557:SF4">
    <property type="entry name" value="APOPTOSIS-INDUCING FACTOR 1, MITOCHONDRIAL"/>
    <property type="match status" value="1"/>
</dbReference>
<organism evidence="16 17">
    <name type="scientific">Diabrotica balteata</name>
    <name type="common">Banded cucumber beetle</name>
    <dbReference type="NCBI Taxonomy" id="107213"/>
    <lineage>
        <taxon>Eukaryota</taxon>
        <taxon>Metazoa</taxon>
        <taxon>Ecdysozoa</taxon>
        <taxon>Arthropoda</taxon>
        <taxon>Hexapoda</taxon>
        <taxon>Insecta</taxon>
        <taxon>Pterygota</taxon>
        <taxon>Neoptera</taxon>
        <taxon>Endopterygota</taxon>
        <taxon>Coleoptera</taxon>
        <taxon>Polyphaga</taxon>
        <taxon>Cucujiformia</taxon>
        <taxon>Chrysomeloidea</taxon>
        <taxon>Chrysomelidae</taxon>
        <taxon>Galerucinae</taxon>
        <taxon>Diabroticina</taxon>
        <taxon>Diabroticites</taxon>
        <taxon>Diabrotica</taxon>
    </lineage>
</organism>
<evidence type="ECO:0000256" key="1">
    <source>
        <dbReference type="ARBA" id="ARBA00001974"/>
    </source>
</evidence>
<dbReference type="Gene3D" id="3.50.50.60">
    <property type="entry name" value="FAD/NAD(P)-binding domain"/>
    <property type="match status" value="2"/>
</dbReference>
<dbReference type="GO" id="GO:0005739">
    <property type="term" value="C:mitochondrion"/>
    <property type="evidence" value="ECO:0007669"/>
    <property type="project" value="UniProtKB-SubCell"/>
</dbReference>
<comment type="catalytic activity">
    <reaction evidence="11">
        <text>A + NADH + H(+) = AH2 + NAD(+)</text>
        <dbReference type="Rhea" id="RHEA:11356"/>
        <dbReference type="ChEBI" id="CHEBI:13193"/>
        <dbReference type="ChEBI" id="CHEBI:15378"/>
        <dbReference type="ChEBI" id="CHEBI:17499"/>
        <dbReference type="ChEBI" id="CHEBI:57540"/>
        <dbReference type="ChEBI" id="CHEBI:57945"/>
    </reaction>
</comment>
<evidence type="ECO:0000259" key="14">
    <source>
        <dbReference type="Pfam" id="PF07992"/>
    </source>
</evidence>
<evidence type="ECO:0000256" key="6">
    <source>
        <dbReference type="ARBA" id="ARBA00022827"/>
    </source>
</evidence>
<evidence type="ECO:0000256" key="13">
    <source>
        <dbReference type="SAM" id="Phobius"/>
    </source>
</evidence>
<keyword evidence="17" id="KW-1185">Reference proteome</keyword>
<evidence type="ECO:0000256" key="9">
    <source>
        <dbReference type="ARBA" id="ARBA00023027"/>
    </source>
</evidence>
<keyword evidence="5" id="KW-0053">Apoptosis</keyword>
<evidence type="ECO:0000256" key="7">
    <source>
        <dbReference type="ARBA" id="ARBA00022946"/>
    </source>
</evidence>
<dbReference type="InterPro" id="IPR050446">
    <property type="entry name" value="FAD-oxidoreductase/Apoptosis"/>
</dbReference>
<feature type="domain" description="Mitochondrial apoptosis-inducing factor C-terminal" evidence="15">
    <location>
        <begin position="538"/>
        <end position="675"/>
    </location>
</feature>
<keyword evidence="9" id="KW-0520">NAD</keyword>
<feature type="transmembrane region" description="Helical" evidence="13">
    <location>
        <begin position="144"/>
        <end position="162"/>
    </location>
</feature>
<feature type="compositionally biased region" description="Low complexity" evidence="12">
    <location>
        <begin position="713"/>
        <end position="732"/>
    </location>
</feature>
<comment type="subcellular location">
    <subcellularLocation>
        <location evidence="2">Mitochondrion</location>
    </subcellularLocation>
</comment>
<feature type="region of interest" description="Disordered" evidence="12">
    <location>
        <begin position="694"/>
        <end position="740"/>
    </location>
</feature>
<keyword evidence="6" id="KW-0274">FAD</keyword>
<dbReference type="Gene3D" id="3.30.390.30">
    <property type="match status" value="1"/>
</dbReference>
<dbReference type="SMART" id="SM01353">
    <property type="entry name" value="AIF_C"/>
    <property type="match status" value="1"/>
</dbReference>
<evidence type="ECO:0000256" key="11">
    <source>
        <dbReference type="ARBA" id="ARBA00047786"/>
    </source>
</evidence>
<feature type="domain" description="FAD/NAD(P)-binding" evidence="14">
    <location>
        <begin position="202"/>
        <end position="533"/>
    </location>
</feature>
<dbReference type="GO" id="GO:0071949">
    <property type="term" value="F:FAD binding"/>
    <property type="evidence" value="ECO:0007669"/>
    <property type="project" value="TreeGrafter"/>
</dbReference>
<dbReference type="SUPFAM" id="SSF55424">
    <property type="entry name" value="FAD/NAD-linked reductases, dimerisation (C-terminal) domain"/>
    <property type="match status" value="1"/>
</dbReference>
<proteinExistence type="inferred from homology"/>